<dbReference type="Proteomes" id="UP000011650">
    <property type="component" value="Unassembled WGS sequence"/>
</dbReference>
<keyword evidence="1" id="KW-0812">Transmembrane</keyword>
<keyword evidence="4" id="KW-1185">Reference proteome</keyword>
<organism evidence="3 4">
    <name type="scientific">Halorubrum lipolyticum DSM 21995</name>
    <dbReference type="NCBI Taxonomy" id="1227482"/>
    <lineage>
        <taxon>Archaea</taxon>
        <taxon>Methanobacteriati</taxon>
        <taxon>Methanobacteriota</taxon>
        <taxon>Stenosarchaea group</taxon>
        <taxon>Halobacteria</taxon>
        <taxon>Halobacteriales</taxon>
        <taxon>Haloferacaceae</taxon>
        <taxon>Halorubrum</taxon>
    </lineage>
</organism>
<reference evidence="3 4" key="1">
    <citation type="journal article" date="2014" name="PLoS Genet.">
        <title>Phylogenetically driven sequencing of extremely halophilic archaea reveals strategies for static and dynamic osmo-response.</title>
        <authorList>
            <person name="Becker E.A."/>
            <person name="Seitzer P.M."/>
            <person name="Tritt A."/>
            <person name="Larsen D."/>
            <person name="Krusor M."/>
            <person name="Yao A.I."/>
            <person name="Wu D."/>
            <person name="Madern D."/>
            <person name="Eisen J.A."/>
            <person name="Darling A.E."/>
            <person name="Facciotti M.T."/>
        </authorList>
    </citation>
    <scope>NUCLEOTIDE SEQUENCE [LARGE SCALE GENOMIC DNA]</scope>
    <source>
        <strain evidence="3 4">DSM 21995</strain>
    </source>
</reference>
<dbReference type="Pfam" id="PF26472">
    <property type="entry name" value="DUF8147"/>
    <property type="match status" value="1"/>
</dbReference>
<proteinExistence type="predicted"/>
<dbReference type="PATRIC" id="fig|1227482.3.peg.376"/>
<name>M0P116_9EURY</name>
<feature type="transmembrane region" description="Helical" evidence="1">
    <location>
        <begin position="67"/>
        <end position="87"/>
    </location>
</feature>
<dbReference type="EMBL" id="AOJG01000006">
    <property type="protein sequence ID" value="EMA63852.1"/>
    <property type="molecule type" value="Genomic_DNA"/>
</dbReference>
<gene>
    <name evidence="3" type="ORF">C469_01834</name>
</gene>
<keyword evidence="1" id="KW-0472">Membrane</keyword>
<evidence type="ECO:0000259" key="2">
    <source>
        <dbReference type="Pfam" id="PF26472"/>
    </source>
</evidence>
<protein>
    <submittedName>
        <fullName evidence="3">Integral membrane protein</fullName>
    </submittedName>
</protein>
<feature type="transmembrane region" description="Helical" evidence="1">
    <location>
        <begin position="31"/>
        <end position="55"/>
    </location>
</feature>
<evidence type="ECO:0000256" key="1">
    <source>
        <dbReference type="SAM" id="Phobius"/>
    </source>
</evidence>
<evidence type="ECO:0000313" key="3">
    <source>
        <dbReference type="EMBL" id="EMA63852.1"/>
    </source>
</evidence>
<feature type="transmembrane region" description="Helical" evidence="1">
    <location>
        <begin position="93"/>
        <end position="114"/>
    </location>
</feature>
<dbReference type="STRING" id="1227482.C469_01834"/>
<dbReference type="InterPro" id="IPR058460">
    <property type="entry name" value="DUF8147"/>
</dbReference>
<feature type="domain" description="DUF8147" evidence="2">
    <location>
        <begin position="2"/>
        <end position="113"/>
    </location>
</feature>
<accession>M0P116</accession>
<evidence type="ECO:0000313" key="4">
    <source>
        <dbReference type="Proteomes" id="UP000011650"/>
    </source>
</evidence>
<dbReference type="AlphaFoldDB" id="M0P116"/>
<comment type="caution">
    <text evidence="3">The sequence shown here is derived from an EMBL/GenBank/DDBJ whole genome shotgun (WGS) entry which is preliminary data.</text>
</comment>
<sequence length="122" mass="12326">MNARPVAALGVALTTFLAVAALLTELLAARIAFSALVGLPIGIVAGVAAGIATWTRLWRAPRARPPLLGTAAFGYALLAAAAVSYAVPPARAVVSVGTAVPFATVCAVAAFLLARRYADRIA</sequence>
<keyword evidence="1" id="KW-1133">Transmembrane helix</keyword>
<dbReference type="RefSeq" id="WP_008003322.1">
    <property type="nucleotide sequence ID" value="NZ_AOJG01000006.1"/>
</dbReference>